<feature type="compositionally biased region" description="Polar residues" evidence="3">
    <location>
        <begin position="562"/>
        <end position="576"/>
    </location>
</feature>
<comment type="caution">
    <text evidence="5">The sequence shown here is derived from an EMBL/GenBank/DDBJ whole genome shotgun (WGS) entry which is preliminary data.</text>
</comment>
<evidence type="ECO:0000313" key="6">
    <source>
        <dbReference type="Proteomes" id="UP001286313"/>
    </source>
</evidence>
<sequence>QHTSLYSTHHPPPSTPPLSTFYTPPSRSLYSHQHSTQNAPLHNPTIHPNMLHHILHHSPPSTHHLAFSVHPTCSTTHSTPLHLPPSTQHAPPHTPPTLHPPTLHHSTPTNMHHSHHPPNNTNIPNHALLPPSFSLVQAENLLMDSNMNMKIADWGVHCSYHPNPPQSLGVVLYVLVCGALPFDGATLPALRDRVLSGRFRIPYFMSSDCEQLVRKMLVLDPTRRYTIEQIKRHRWMQAEELPSVALDPPTVRAERSTDPNEQVLRVMQELGIDVARTRESLLSEAYDNYTAIYLLLLERLKQHRSSLQGSQQQQQQQQQVAALEQQRRRPSSVAEAAMRKMAITSKAGSNPPVLSSQLTGAVGTSEVSIGGLEGTGVVRPLGHTGRMLPAIPGDQAPLVPLTHSYISNLSVIGRGTGVEEAGTTITPYVSPPFREVGGEVQTDLIGYQSVGQGGNMALVGKSYREGEGGPSTSIDEGVEADMCDSEAGSVSGCGPARHMTLQHIKSASQQSSEAGVDSPLGSVTSTESTFESFESQLEPDIGASLSSCSHASLTARPLMPGTTGTSPRSLQPQTQLDPAPENPERAHTRSPVNFREGRRASDGLVTQGVIAFRQRLLETEKARGLTELHSVQQEHQALTSLYQPPARQPPPPLAQYCRAWRHSYAGSDELSRAPLVRQRVSLPESLSLATHRPGGSKEATPPDHLTPKPLQQQLFQHRLLQQKRQILQKQAAYPRQSFPCELSRRQMVRQASYKLAQQQPVLPPLPAELSAANLLAGLNQADLACPTIAEHHDDPWEPPLWRPLPDPTAATWHTLPSSLAACQITEVPPLHSPQPTPTSSTAADTRTWTGLQTWHGGWHQGGAVGAAPWQPVVGTSSILPQTVCESPILEMPEHMET</sequence>
<dbReference type="CDD" id="cd14338">
    <property type="entry name" value="UBA_SIK"/>
    <property type="match status" value="1"/>
</dbReference>
<dbReference type="PANTHER" id="PTHR24346">
    <property type="entry name" value="MAP/MICROTUBULE AFFINITY-REGULATING KINASE"/>
    <property type="match status" value="1"/>
</dbReference>
<keyword evidence="1" id="KW-0547">Nucleotide-binding</keyword>
<dbReference type="InterPro" id="IPR011009">
    <property type="entry name" value="Kinase-like_dom_sf"/>
</dbReference>
<dbReference type="Pfam" id="PF23312">
    <property type="entry name" value="UBA_SIK3"/>
    <property type="match status" value="1"/>
</dbReference>
<gene>
    <name evidence="5" type="ORF">Pcinc_033931</name>
</gene>
<organism evidence="5 6">
    <name type="scientific">Petrolisthes cinctipes</name>
    <name type="common">Flat porcelain crab</name>
    <dbReference type="NCBI Taxonomy" id="88211"/>
    <lineage>
        <taxon>Eukaryota</taxon>
        <taxon>Metazoa</taxon>
        <taxon>Ecdysozoa</taxon>
        <taxon>Arthropoda</taxon>
        <taxon>Crustacea</taxon>
        <taxon>Multicrustacea</taxon>
        <taxon>Malacostraca</taxon>
        <taxon>Eumalacostraca</taxon>
        <taxon>Eucarida</taxon>
        <taxon>Decapoda</taxon>
        <taxon>Pleocyemata</taxon>
        <taxon>Anomura</taxon>
        <taxon>Galatheoidea</taxon>
        <taxon>Porcellanidae</taxon>
        <taxon>Petrolisthes</taxon>
    </lineage>
</organism>
<accession>A0AAE1JWH3</accession>
<dbReference type="GO" id="GO:0000226">
    <property type="term" value="P:microtubule cytoskeleton organization"/>
    <property type="evidence" value="ECO:0007669"/>
    <property type="project" value="TreeGrafter"/>
</dbReference>
<feature type="compositionally biased region" description="Low complexity" evidence="3">
    <location>
        <begin position="100"/>
        <end position="126"/>
    </location>
</feature>
<feature type="region of interest" description="Disordered" evidence="3">
    <location>
        <begin position="504"/>
        <end position="536"/>
    </location>
</feature>
<feature type="region of interest" description="Disordered" evidence="3">
    <location>
        <begin position="76"/>
        <end position="126"/>
    </location>
</feature>
<feature type="region of interest" description="Disordered" evidence="3">
    <location>
        <begin position="307"/>
        <end position="336"/>
    </location>
</feature>
<evidence type="ECO:0000256" key="1">
    <source>
        <dbReference type="ARBA" id="ARBA00022741"/>
    </source>
</evidence>
<feature type="region of interest" description="Disordered" evidence="3">
    <location>
        <begin position="684"/>
        <end position="708"/>
    </location>
</feature>
<feature type="compositionally biased region" description="Low complexity" evidence="3">
    <location>
        <begin position="524"/>
        <end position="535"/>
    </location>
</feature>
<dbReference type="InterPro" id="IPR057380">
    <property type="entry name" value="UBA_SIK1/2/3"/>
</dbReference>
<dbReference type="AlphaFoldDB" id="A0AAE1JWH3"/>
<keyword evidence="2" id="KW-0067">ATP-binding</keyword>
<keyword evidence="6" id="KW-1185">Reference proteome</keyword>
<feature type="region of interest" description="Disordered" evidence="3">
    <location>
        <begin position="554"/>
        <end position="600"/>
    </location>
</feature>
<evidence type="ECO:0000313" key="5">
    <source>
        <dbReference type="EMBL" id="KAK3859986.1"/>
    </source>
</evidence>
<dbReference type="SMART" id="SM00220">
    <property type="entry name" value="S_TKc"/>
    <property type="match status" value="1"/>
</dbReference>
<feature type="non-terminal residue" evidence="5">
    <location>
        <position position="1"/>
    </location>
</feature>
<dbReference type="Proteomes" id="UP001286313">
    <property type="component" value="Unassembled WGS sequence"/>
</dbReference>
<feature type="compositionally biased region" description="Polar residues" evidence="3">
    <location>
        <begin position="504"/>
        <end position="513"/>
    </location>
</feature>
<evidence type="ECO:0000256" key="2">
    <source>
        <dbReference type="ARBA" id="ARBA00022840"/>
    </source>
</evidence>
<dbReference type="GO" id="GO:0005737">
    <property type="term" value="C:cytoplasm"/>
    <property type="evidence" value="ECO:0007669"/>
    <property type="project" value="TreeGrafter"/>
</dbReference>
<dbReference type="GO" id="GO:0005524">
    <property type="term" value="F:ATP binding"/>
    <property type="evidence" value="ECO:0007669"/>
    <property type="project" value="UniProtKB-KW"/>
</dbReference>
<dbReference type="Gene3D" id="1.10.510.10">
    <property type="entry name" value="Transferase(Phosphotransferase) domain 1"/>
    <property type="match status" value="1"/>
</dbReference>
<evidence type="ECO:0000259" key="4">
    <source>
        <dbReference type="SMART" id="SM00220"/>
    </source>
</evidence>
<proteinExistence type="predicted"/>
<dbReference type="GO" id="GO:0050321">
    <property type="term" value="F:tau-protein kinase activity"/>
    <property type="evidence" value="ECO:0007669"/>
    <property type="project" value="TreeGrafter"/>
</dbReference>
<dbReference type="GO" id="GO:0035556">
    <property type="term" value="P:intracellular signal transduction"/>
    <property type="evidence" value="ECO:0007669"/>
    <property type="project" value="TreeGrafter"/>
</dbReference>
<dbReference type="PANTHER" id="PTHR24346:SF74">
    <property type="entry name" value="PROTEIN KINASE DOMAIN-CONTAINING PROTEIN"/>
    <property type="match status" value="1"/>
</dbReference>
<feature type="domain" description="Protein kinase" evidence="4">
    <location>
        <begin position="49"/>
        <end position="236"/>
    </location>
</feature>
<reference evidence="5" key="1">
    <citation type="submission" date="2023-10" db="EMBL/GenBank/DDBJ databases">
        <title>Genome assemblies of two species of porcelain crab, Petrolisthes cinctipes and Petrolisthes manimaculis (Anomura: Porcellanidae).</title>
        <authorList>
            <person name="Angst P."/>
        </authorList>
    </citation>
    <scope>NUCLEOTIDE SEQUENCE</scope>
    <source>
        <strain evidence="5">PB745_01</strain>
        <tissue evidence="5">Gill</tissue>
    </source>
</reference>
<evidence type="ECO:0000256" key="3">
    <source>
        <dbReference type="SAM" id="MobiDB-lite"/>
    </source>
</evidence>
<dbReference type="EMBL" id="JAWQEG010004849">
    <property type="protein sequence ID" value="KAK3859986.1"/>
    <property type="molecule type" value="Genomic_DNA"/>
</dbReference>
<dbReference type="SUPFAM" id="SSF56112">
    <property type="entry name" value="Protein kinase-like (PK-like)"/>
    <property type="match status" value="1"/>
</dbReference>
<dbReference type="InterPro" id="IPR000719">
    <property type="entry name" value="Prot_kinase_dom"/>
</dbReference>
<name>A0AAE1JWH3_PETCI</name>
<protein>
    <recommendedName>
        <fullName evidence="4">Protein kinase domain-containing protein</fullName>
    </recommendedName>
</protein>